<name>A0A2C9D806_9HYPH</name>
<reference evidence="4" key="1">
    <citation type="submission" date="2017-09" db="EMBL/GenBank/DDBJ databases">
        <title>Genome sequence of Nannocystis excedens DSM 71.</title>
        <authorList>
            <person name="Blom J."/>
        </authorList>
    </citation>
    <scope>NUCLEOTIDE SEQUENCE [LARGE SCALE GENOMIC DNA]</scope>
    <source>
        <strain evidence="4">type strain: E19</strain>
    </source>
</reference>
<dbReference type="PANTHER" id="PTHR11091">
    <property type="entry name" value="OXIDOREDUCTASE-RELATED"/>
    <property type="match status" value="1"/>
</dbReference>
<dbReference type="Gene3D" id="1.10.1530.10">
    <property type="match status" value="1"/>
</dbReference>
<dbReference type="EC" id="1.1.1.338" evidence="3"/>
<dbReference type="Gene3D" id="3.30.1370.60">
    <property type="entry name" value="Hypothetical oxidoreductase yiak, domain 2"/>
    <property type="match status" value="1"/>
</dbReference>
<dbReference type="AlphaFoldDB" id="A0A2C9D806"/>
<dbReference type="KEGG" id="hdi:HDIA_2769"/>
<evidence type="ECO:0000313" key="4">
    <source>
        <dbReference type="Proteomes" id="UP000223606"/>
    </source>
</evidence>
<evidence type="ECO:0000313" key="3">
    <source>
        <dbReference type="EMBL" id="SON56310.1"/>
    </source>
</evidence>
<dbReference type="Proteomes" id="UP000223606">
    <property type="component" value="Chromosome 1"/>
</dbReference>
<keyword evidence="2 3" id="KW-0560">Oxidoreductase</keyword>
<dbReference type="EMBL" id="LT960614">
    <property type="protein sequence ID" value="SON56310.1"/>
    <property type="molecule type" value="Genomic_DNA"/>
</dbReference>
<protein>
    <submittedName>
        <fullName evidence="3">(2R)-3-sulfolactate dehydrogenase (NADP(+))</fullName>
        <ecNumber evidence="3">1.1.1.338</ecNumber>
    </submittedName>
</protein>
<dbReference type="SUPFAM" id="SSF89733">
    <property type="entry name" value="L-sulfolactate dehydrogenase-like"/>
    <property type="match status" value="1"/>
</dbReference>
<sequence length="336" mass="34905">MRRLSLEAAHRFASETLQRFDTAPDIADCVAKALVEAEASGLKGHGLVRLESYSIQTRVRKIDGHARPLMKQAAPGLVAISAEHGFSYPAVDLALDELKTLAPAQGIAMAGINKAGHCGAIGLHVEKLAEAGLVAMMFCNAPASIAPWGGKRPLYGTNPIAFATPAADRAPIVVDLSVAKVARGKVLAAAQRGDPIPEGWAVDAAGNPTTDAKAALGGTMLPMGDAKGTALALMVEVFSSALVSARFSTEQPSYFNDEGGPPEAGHAIIAVDPSGFAPFFIERMGELAGAIEAEEGARLPGSRRLEARRLAATEGLVVDASLDQALDRLARESIDG</sequence>
<dbReference type="InterPro" id="IPR036111">
    <property type="entry name" value="Mal/L-sulfo/L-lacto_DH-like_sf"/>
</dbReference>
<dbReference type="InterPro" id="IPR043143">
    <property type="entry name" value="Mal/L-sulf/L-lact_DH-like_NADP"/>
</dbReference>
<dbReference type="Pfam" id="PF02615">
    <property type="entry name" value="Ldh_2"/>
    <property type="match status" value="1"/>
</dbReference>
<accession>A0A2C9D806</accession>
<organism evidence="3 4">
    <name type="scientific">Hartmannibacter diazotrophicus</name>
    <dbReference type="NCBI Taxonomy" id="1482074"/>
    <lineage>
        <taxon>Bacteria</taxon>
        <taxon>Pseudomonadati</taxon>
        <taxon>Pseudomonadota</taxon>
        <taxon>Alphaproteobacteria</taxon>
        <taxon>Hyphomicrobiales</taxon>
        <taxon>Pleomorphomonadaceae</taxon>
        <taxon>Hartmannibacter</taxon>
    </lineage>
</organism>
<comment type="similarity">
    <text evidence="1">Belongs to the LDH2/MDH2 oxidoreductase family.</text>
</comment>
<gene>
    <name evidence="3" type="primary">comC</name>
    <name evidence="3" type="ORF">HDIA_2769</name>
</gene>
<evidence type="ECO:0000256" key="2">
    <source>
        <dbReference type="ARBA" id="ARBA00023002"/>
    </source>
</evidence>
<keyword evidence="4" id="KW-1185">Reference proteome</keyword>
<proteinExistence type="inferred from homology"/>
<dbReference type="PANTHER" id="PTHR11091:SF0">
    <property type="entry name" value="MALATE DEHYDROGENASE"/>
    <property type="match status" value="1"/>
</dbReference>
<dbReference type="InterPro" id="IPR043144">
    <property type="entry name" value="Mal/L-sulf/L-lact_DH-like_ah"/>
</dbReference>
<dbReference type="GO" id="GO:0016491">
    <property type="term" value="F:oxidoreductase activity"/>
    <property type="evidence" value="ECO:0007669"/>
    <property type="project" value="UniProtKB-KW"/>
</dbReference>
<evidence type="ECO:0000256" key="1">
    <source>
        <dbReference type="ARBA" id="ARBA00006056"/>
    </source>
</evidence>
<dbReference type="OrthoDB" id="9811519at2"/>
<dbReference type="RefSeq" id="WP_099556705.1">
    <property type="nucleotide sequence ID" value="NZ_LT960614.1"/>
</dbReference>
<dbReference type="InterPro" id="IPR003767">
    <property type="entry name" value="Malate/L-lactate_DH-like"/>
</dbReference>